<dbReference type="PANTHER" id="PTHR36440">
    <property type="entry name" value="PUTATIVE (AFU_ORTHOLOGUE AFUA_8G07350)-RELATED"/>
    <property type="match status" value="1"/>
</dbReference>
<proteinExistence type="predicted"/>
<dbReference type="Pfam" id="PF07883">
    <property type="entry name" value="Cupin_2"/>
    <property type="match status" value="1"/>
</dbReference>
<evidence type="ECO:0000259" key="1">
    <source>
        <dbReference type="Pfam" id="PF07883"/>
    </source>
</evidence>
<dbReference type="InterPro" id="IPR011051">
    <property type="entry name" value="RmlC_Cupin_sf"/>
</dbReference>
<organism evidence="2 3">
    <name type="scientific">Rhizobium rhododendri</name>
    <dbReference type="NCBI Taxonomy" id="2506430"/>
    <lineage>
        <taxon>Bacteria</taxon>
        <taxon>Pseudomonadati</taxon>
        <taxon>Pseudomonadota</taxon>
        <taxon>Alphaproteobacteria</taxon>
        <taxon>Hyphomicrobiales</taxon>
        <taxon>Rhizobiaceae</taxon>
        <taxon>Rhizobium/Agrobacterium group</taxon>
        <taxon>Rhizobium</taxon>
    </lineage>
</organism>
<dbReference type="Proteomes" id="UP000318939">
    <property type="component" value="Chromosome"/>
</dbReference>
<dbReference type="InterPro" id="IPR014710">
    <property type="entry name" value="RmlC-like_jellyroll"/>
</dbReference>
<sequence>MKPTYVHREKPDAYLFLGVVMRVLLTSEDTGGQFTMIEGTMPPKGDGGLHVHRDDDESMTLLEGALDVTVGEVGFRLEAGQSYFAPRGVPHRLRNTGTVPARGLLVTTPGGFDSFVARAGIPVHNGVVPILPPPSPEGMGALLELAAQYGITVLEPPAGLPS</sequence>
<feature type="domain" description="Cupin type-2" evidence="1">
    <location>
        <begin position="40"/>
        <end position="106"/>
    </location>
</feature>
<dbReference type="RefSeq" id="WP_202617133.1">
    <property type="nucleotide sequence ID" value="NZ_CP117267.1"/>
</dbReference>
<dbReference type="Gene3D" id="2.60.120.10">
    <property type="entry name" value="Jelly Rolls"/>
    <property type="match status" value="1"/>
</dbReference>
<dbReference type="EMBL" id="CP117267">
    <property type="protein sequence ID" value="WFS23453.1"/>
    <property type="molecule type" value="Genomic_DNA"/>
</dbReference>
<dbReference type="InterPro" id="IPR013096">
    <property type="entry name" value="Cupin_2"/>
</dbReference>
<evidence type="ECO:0000313" key="2">
    <source>
        <dbReference type="EMBL" id="WFS23453.1"/>
    </source>
</evidence>
<reference evidence="2" key="1">
    <citation type="journal article" date="2019" name="Phytopathology">
        <title>A Novel Group of Rhizobium tumorigenes-Like Agrobacteria Associated with Crown Gall Disease of Rhododendron and Blueberry.</title>
        <authorList>
            <person name="Kuzmanovic N."/>
            <person name="Behrens P."/>
            <person name="Idczak E."/>
            <person name="Wagner S."/>
            <person name="Gotz M."/>
            <person name="Sproer C."/>
            <person name="Bunk B."/>
            <person name="Overmann J."/>
            <person name="Smalla K."/>
        </authorList>
    </citation>
    <scope>NUCLEOTIDE SEQUENCE</scope>
    <source>
        <strain evidence="2">Rho-6.2</strain>
    </source>
</reference>
<gene>
    <name evidence="2" type="ORF">PR018_02695</name>
</gene>
<dbReference type="InterPro" id="IPR053146">
    <property type="entry name" value="QDO-like"/>
</dbReference>
<keyword evidence="3" id="KW-1185">Reference proteome</keyword>
<reference evidence="2" key="2">
    <citation type="journal article" date="2023" name="MicrobiologyOpen">
        <title>Genomics of the tumorigenes clade of the family Rhizobiaceae and description of Rhizobium rhododendri sp. nov.</title>
        <authorList>
            <person name="Kuzmanovic N."/>
            <person name="diCenzo G.C."/>
            <person name="Bunk B."/>
            <person name="Sproeer C."/>
            <person name="Fruehling A."/>
            <person name="Neumann-Schaal M."/>
            <person name="Overmann J."/>
            <person name="Smalla K."/>
        </authorList>
    </citation>
    <scope>NUCLEOTIDE SEQUENCE</scope>
    <source>
        <strain evidence="2">Rho-6.2</strain>
    </source>
</reference>
<dbReference type="SUPFAM" id="SSF51182">
    <property type="entry name" value="RmlC-like cupins"/>
    <property type="match status" value="1"/>
</dbReference>
<evidence type="ECO:0000313" key="3">
    <source>
        <dbReference type="Proteomes" id="UP000318939"/>
    </source>
</evidence>
<accession>A0ABY8IJD0</accession>
<protein>
    <submittedName>
        <fullName evidence="2">Cupin domain-containing protein</fullName>
    </submittedName>
</protein>
<dbReference type="PANTHER" id="PTHR36440:SF1">
    <property type="entry name" value="PUTATIVE (AFU_ORTHOLOGUE AFUA_8G07350)-RELATED"/>
    <property type="match status" value="1"/>
</dbReference>
<name>A0ABY8IJD0_9HYPH</name>